<dbReference type="Pfam" id="PF07978">
    <property type="entry name" value="NIPSNAP"/>
    <property type="match status" value="1"/>
</dbReference>
<reference evidence="2" key="1">
    <citation type="submission" date="2022-06" db="EMBL/GenBank/DDBJ databases">
        <title>WGS of actinobacteria.</title>
        <authorList>
            <person name="Thawai C."/>
        </authorList>
    </citation>
    <scope>NUCLEOTIDE SEQUENCE</scope>
    <source>
        <strain evidence="2">AA8</strain>
    </source>
</reference>
<dbReference type="Gene3D" id="3.30.70.100">
    <property type="match status" value="1"/>
</dbReference>
<dbReference type="EMBL" id="JANIID010000035">
    <property type="protein sequence ID" value="MCQ8773897.1"/>
    <property type="molecule type" value="Genomic_DNA"/>
</dbReference>
<organism evidence="2 3">
    <name type="scientific">Streptomyces telluris</name>
    <dbReference type="NCBI Taxonomy" id="2720021"/>
    <lineage>
        <taxon>Bacteria</taxon>
        <taxon>Bacillati</taxon>
        <taxon>Actinomycetota</taxon>
        <taxon>Actinomycetes</taxon>
        <taxon>Kitasatosporales</taxon>
        <taxon>Streptomycetaceae</taxon>
        <taxon>Streptomyces</taxon>
    </lineage>
</organism>
<name>A0A9X2LMD5_9ACTN</name>
<sequence>MFYEIRRYQTRPGRRDAWVRYMEEVNIPFQQSLGMDITASFTDEEDPDGYVWIRRFASEEQRRELYAAVYDSDRWQHEMRPVVEQLLLMDRTVVTRVRPTPASGLR</sequence>
<protein>
    <submittedName>
        <fullName evidence="2">NIPSNAP family protein</fullName>
    </submittedName>
</protein>
<comment type="caution">
    <text evidence="2">The sequence shown here is derived from an EMBL/GenBank/DDBJ whole genome shotgun (WGS) entry which is preliminary data.</text>
</comment>
<gene>
    <name evidence="2" type="ORF">NQU55_29670</name>
</gene>
<evidence type="ECO:0000313" key="2">
    <source>
        <dbReference type="EMBL" id="MCQ8773897.1"/>
    </source>
</evidence>
<keyword evidence="3" id="KW-1185">Reference proteome</keyword>
<dbReference type="InterPro" id="IPR011008">
    <property type="entry name" value="Dimeric_a/b-barrel"/>
</dbReference>
<dbReference type="Proteomes" id="UP001142374">
    <property type="component" value="Unassembled WGS sequence"/>
</dbReference>
<dbReference type="InterPro" id="IPR012577">
    <property type="entry name" value="NIPSNAP"/>
</dbReference>
<dbReference type="AlphaFoldDB" id="A0A9X2LMD5"/>
<accession>A0A9X2LMD5</accession>
<feature type="domain" description="NIPSNAP" evidence="1">
    <location>
        <begin position="3"/>
        <end position="97"/>
    </location>
</feature>
<evidence type="ECO:0000259" key="1">
    <source>
        <dbReference type="Pfam" id="PF07978"/>
    </source>
</evidence>
<evidence type="ECO:0000313" key="3">
    <source>
        <dbReference type="Proteomes" id="UP001142374"/>
    </source>
</evidence>
<dbReference type="SUPFAM" id="SSF54909">
    <property type="entry name" value="Dimeric alpha+beta barrel"/>
    <property type="match status" value="1"/>
</dbReference>
<dbReference type="RefSeq" id="WP_168092475.1">
    <property type="nucleotide sequence ID" value="NZ_JAATER010000075.1"/>
</dbReference>
<proteinExistence type="predicted"/>